<feature type="region of interest" description="Disordered" evidence="7">
    <location>
        <begin position="125"/>
        <end position="154"/>
    </location>
</feature>
<gene>
    <name evidence="9" type="ORF">OLC1_LOCUS20655</name>
</gene>
<evidence type="ECO:0000256" key="5">
    <source>
        <dbReference type="ARBA" id="ARBA00023163"/>
    </source>
</evidence>
<feature type="compositionally biased region" description="Polar residues" evidence="7">
    <location>
        <begin position="281"/>
        <end position="291"/>
    </location>
</feature>
<dbReference type="PROSITE" id="PS51519">
    <property type="entry name" value="RWP_RK"/>
    <property type="match status" value="1"/>
</dbReference>
<evidence type="ECO:0000256" key="4">
    <source>
        <dbReference type="ARBA" id="ARBA00023125"/>
    </source>
</evidence>
<keyword evidence="6" id="KW-0539">Nucleus</keyword>
<dbReference type="EMBL" id="OX459124">
    <property type="protein sequence ID" value="CAI9113696.1"/>
    <property type="molecule type" value="Genomic_DNA"/>
</dbReference>
<feature type="compositionally biased region" description="Polar residues" evidence="7">
    <location>
        <begin position="302"/>
        <end position="326"/>
    </location>
</feature>
<reference evidence="9" key="1">
    <citation type="submission" date="2023-03" db="EMBL/GenBank/DDBJ databases">
        <authorList>
            <person name="Julca I."/>
        </authorList>
    </citation>
    <scope>NUCLEOTIDE SEQUENCE</scope>
</reference>
<organism evidence="9 10">
    <name type="scientific">Oldenlandia corymbosa var. corymbosa</name>
    <dbReference type="NCBI Taxonomy" id="529605"/>
    <lineage>
        <taxon>Eukaryota</taxon>
        <taxon>Viridiplantae</taxon>
        <taxon>Streptophyta</taxon>
        <taxon>Embryophyta</taxon>
        <taxon>Tracheophyta</taxon>
        <taxon>Spermatophyta</taxon>
        <taxon>Magnoliopsida</taxon>
        <taxon>eudicotyledons</taxon>
        <taxon>Gunneridae</taxon>
        <taxon>Pentapetalae</taxon>
        <taxon>asterids</taxon>
        <taxon>lamiids</taxon>
        <taxon>Gentianales</taxon>
        <taxon>Rubiaceae</taxon>
        <taxon>Rubioideae</taxon>
        <taxon>Spermacoceae</taxon>
        <taxon>Hedyotis-Oldenlandia complex</taxon>
        <taxon>Oldenlandia</taxon>
    </lineage>
</organism>
<name>A0AAV1E0U7_OLDCO</name>
<proteinExistence type="predicted"/>
<evidence type="ECO:0000256" key="2">
    <source>
        <dbReference type="ARBA" id="ARBA00023015"/>
    </source>
</evidence>
<evidence type="ECO:0000256" key="3">
    <source>
        <dbReference type="ARBA" id="ARBA00023054"/>
    </source>
</evidence>
<keyword evidence="10" id="KW-1185">Reference proteome</keyword>
<feature type="compositionally biased region" description="Gly residues" evidence="7">
    <location>
        <begin position="126"/>
        <end position="145"/>
    </location>
</feature>
<evidence type="ECO:0000313" key="9">
    <source>
        <dbReference type="EMBL" id="CAI9113696.1"/>
    </source>
</evidence>
<keyword evidence="2" id="KW-0805">Transcription regulation</keyword>
<dbReference type="InterPro" id="IPR003035">
    <property type="entry name" value="RWP-RK_dom"/>
</dbReference>
<feature type="domain" description="RWP-RK" evidence="8">
    <location>
        <begin position="333"/>
        <end position="422"/>
    </location>
</feature>
<dbReference type="GO" id="GO:0003677">
    <property type="term" value="F:DNA binding"/>
    <property type="evidence" value="ECO:0007669"/>
    <property type="project" value="UniProtKB-KW"/>
</dbReference>
<evidence type="ECO:0000259" key="8">
    <source>
        <dbReference type="PROSITE" id="PS51519"/>
    </source>
</evidence>
<evidence type="ECO:0000256" key="7">
    <source>
        <dbReference type="SAM" id="MobiDB-lite"/>
    </source>
</evidence>
<evidence type="ECO:0000256" key="1">
    <source>
        <dbReference type="ARBA" id="ARBA00004049"/>
    </source>
</evidence>
<dbReference type="Proteomes" id="UP001161247">
    <property type="component" value="Chromosome 7"/>
</dbReference>
<feature type="region of interest" description="Disordered" evidence="7">
    <location>
        <begin position="1"/>
        <end position="31"/>
    </location>
</feature>
<keyword evidence="3" id="KW-0175">Coiled coil</keyword>
<dbReference type="InterPro" id="IPR044607">
    <property type="entry name" value="RKD-like"/>
</dbReference>
<dbReference type="GO" id="GO:0003700">
    <property type="term" value="F:DNA-binding transcription factor activity"/>
    <property type="evidence" value="ECO:0007669"/>
    <property type="project" value="InterPro"/>
</dbReference>
<keyword evidence="5" id="KW-0804">Transcription</keyword>
<evidence type="ECO:0000313" key="10">
    <source>
        <dbReference type="Proteomes" id="UP001161247"/>
    </source>
</evidence>
<dbReference type="AlphaFoldDB" id="A0AAV1E0U7"/>
<protein>
    <submittedName>
        <fullName evidence="9">OLC1v1014349C1</fullName>
    </submittedName>
</protein>
<dbReference type="Pfam" id="PF02042">
    <property type="entry name" value="RWP-RK"/>
    <property type="match status" value="1"/>
</dbReference>
<dbReference type="PANTHER" id="PTHR46373">
    <property type="entry name" value="PROTEIN RKD4"/>
    <property type="match status" value="1"/>
</dbReference>
<evidence type="ECO:0000256" key="6">
    <source>
        <dbReference type="ARBA" id="ARBA00023242"/>
    </source>
</evidence>
<comment type="function">
    <text evidence="1">Putative transcription factor.</text>
</comment>
<accession>A0AAV1E0U7</accession>
<feature type="region of interest" description="Disordered" evidence="7">
    <location>
        <begin position="281"/>
        <end position="343"/>
    </location>
</feature>
<sequence length="457" mass="50898">MENRNLNASVPYHNPTADDQPSTEQILKFDDEGPPSLQGFNQYPEIPRPISSNLVPVSSQSMMPCSSNSVLCSNASTTNMKCDNAIPQSLEDVDDLFVDGISFDPSDPMSDPFFWEAFDDSAITGTDGGPFPGGGADGGGGGGGNYNDNNPQSNNDFGNPVSIPCWPMLPSAYTCSACHTLREIIHTNGEKISNLEIHGRLGVITHAILDMHDFDFSTPNHTYQMYDFCKESIGNIQNFLIMYCEFRKLEGYIMVEDPLSFFYKALCVGMYGIDNPQYSFQQPTPMATGNDTMPRGPRQEAAPSQHNPISSNTAENGSENRQQNPRQEIGESSRGGGGERLKTKLALQRERTRKMKAKDFAKYFHLPINEAAELMKVCPTVIKKKCRAAGLRRWPFRTIKGIRTKILTKNQELSNASNSRERDRILAEKKVIVQGLVNFYLRYTGEEPSRDVLLMEE</sequence>
<dbReference type="PANTHER" id="PTHR46373:SF5">
    <property type="entry name" value="RWP-RK DOMAIN PROTEIN"/>
    <property type="match status" value="1"/>
</dbReference>
<keyword evidence="4" id="KW-0238">DNA-binding</keyword>